<dbReference type="GO" id="GO:0000166">
    <property type="term" value="F:nucleotide binding"/>
    <property type="evidence" value="ECO:0007669"/>
    <property type="project" value="UniProtKB-KW"/>
</dbReference>
<dbReference type="EMBL" id="BTSX01000002">
    <property type="protein sequence ID" value="GMS83889.1"/>
    <property type="molecule type" value="Genomic_DNA"/>
</dbReference>
<comment type="similarity">
    <text evidence="1 2">Belongs to the DXO/Dom3Z family.</text>
</comment>
<feature type="chain" id="PRO_5043854042" description="Decapping nuclease" evidence="3">
    <location>
        <begin position="21"/>
        <end position="354"/>
    </location>
</feature>
<evidence type="ECO:0000313" key="5">
    <source>
        <dbReference type="EMBL" id="GMS83889.1"/>
    </source>
</evidence>
<dbReference type="PANTHER" id="PTHR12395:SF9">
    <property type="entry name" value="DECAPPING AND EXORIBONUCLEASE PROTEIN"/>
    <property type="match status" value="1"/>
</dbReference>
<organism evidence="5 6">
    <name type="scientific">Pristionchus entomophagus</name>
    <dbReference type="NCBI Taxonomy" id="358040"/>
    <lineage>
        <taxon>Eukaryota</taxon>
        <taxon>Metazoa</taxon>
        <taxon>Ecdysozoa</taxon>
        <taxon>Nematoda</taxon>
        <taxon>Chromadorea</taxon>
        <taxon>Rhabditida</taxon>
        <taxon>Rhabditina</taxon>
        <taxon>Diplogasteromorpha</taxon>
        <taxon>Diplogasteroidea</taxon>
        <taxon>Neodiplogasteridae</taxon>
        <taxon>Pristionchus</taxon>
    </lineage>
</organism>
<dbReference type="GO" id="GO:0003723">
    <property type="term" value="F:RNA binding"/>
    <property type="evidence" value="ECO:0007669"/>
    <property type="project" value="UniProtKB-KW"/>
</dbReference>
<feature type="signal peptide" evidence="3">
    <location>
        <begin position="1"/>
        <end position="20"/>
    </location>
</feature>
<keyword evidence="2" id="KW-0479">Metal-binding</keyword>
<name>A0AAV5SUK4_9BILA</name>
<dbReference type="GO" id="GO:0005634">
    <property type="term" value="C:nucleus"/>
    <property type="evidence" value="ECO:0007669"/>
    <property type="project" value="UniProtKB-SubCell"/>
</dbReference>
<dbReference type="GO" id="GO:0110155">
    <property type="term" value="P:NAD-cap decapping"/>
    <property type="evidence" value="ECO:0007669"/>
    <property type="project" value="TreeGrafter"/>
</dbReference>
<comment type="cofactor">
    <cofactor evidence="2">
        <name>a divalent metal cation</name>
        <dbReference type="ChEBI" id="CHEBI:60240"/>
    </cofactor>
</comment>
<gene>
    <name evidence="5" type="ORF">PENTCL1PPCAC_6064</name>
</gene>
<keyword evidence="2" id="KW-0539">Nucleus</keyword>
<keyword evidence="2" id="KW-0540">Nuclease</keyword>
<comment type="function">
    <text evidence="2">Decapping enzyme for NAD-capped RNAs: specifically hydrolyzes the nicotinamide adenine dinucleotide (NAD) cap from a subset of RNAs by removing the entire NAD moiety from the 5'-end of an NAD-capped RNA.</text>
</comment>
<dbReference type="GO" id="GO:0005829">
    <property type="term" value="C:cytosol"/>
    <property type="evidence" value="ECO:0007669"/>
    <property type="project" value="TreeGrafter"/>
</dbReference>
<dbReference type="Pfam" id="PF08652">
    <property type="entry name" value="RAI1"/>
    <property type="match status" value="1"/>
</dbReference>
<proteinExistence type="inferred from homology"/>
<keyword evidence="3" id="KW-0732">Signal</keyword>
<dbReference type="InterPro" id="IPR013961">
    <property type="entry name" value="RAI1"/>
</dbReference>
<comment type="caution">
    <text evidence="5">The sequence shown here is derived from an EMBL/GenBank/DDBJ whole genome shotgun (WGS) entry which is preliminary data.</text>
</comment>
<dbReference type="GO" id="GO:0004518">
    <property type="term" value="F:nuclease activity"/>
    <property type="evidence" value="ECO:0007669"/>
    <property type="project" value="UniProtKB-KW"/>
</dbReference>
<feature type="domain" description="RAI1-like" evidence="4">
    <location>
        <begin position="32"/>
        <end position="341"/>
    </location>
</feature>
<evidence type="ECO:0000256" key="1">
    <source>
        <dbReference type="ARBA" id="ARBA00006562"/>
    </source>
</evidence>
<reference evidence="5" key="1">
    <citation type="submission" date="2023-10" db="EMBL/GenBank/DDBJ databases">
        <title>Genome assembly of Pristionchus species.</title>
        <authorList>
            <person name="Yoshida K."/>
            <person name="Sommer R.J."/>
        </authorList>
    </citation>
    <scope>NUCLEOTIDE SEQUENCE</scope>
    <source>
        <strain evidence="5">RS0144</strain>
    </source>
</reference>
<dbReference type="GO" id="GO:0000956">
    <property type="term" value="P:nuclear-transcribed mRNA catabolic process"/>
    <property type="evidence" value="ECO:0007669"/>
    <property type="project" value="TreeGrafter"/>
</dbReference>
<dbReference type="EC" id="3.6.1.-" evidence="2"/>
<feature type="non-terminal residue" evidence="5">
    <location>
        <position position="1"/>
    </location>
</feature>
<keyword evidence="2" id="KW-0547">Nucleotide-binding</keyword>
<keyword evidence="6" id="KW-1185">Reference proteome</keyword>
<dbReference type="GO" id="GO:0034353">
    <property type="term" value="F:mRNA 5'-diphosphatase activity"/>
    <property type="evidence" value="ECO:0007669"/>
    <property type="project" value="TreeGrafter"/>
</dbReference>
<dbReference type="PANTHER" id="PTHR12395">
    <property type="entry name" value="DOM-3 RELATED"/>
    <property type="match status" value="1"/>
</dbReference>
<dbReference type="InterPro" id="IPR039039">
    <property type="entry name" value="RAI1-like_fam"/>
</dbReference>
<dbReference type="AlphaFoldDB" id="A0AAV5SUK4"/>
<evidence type="ECO:0000259" key="4">
    <source>
        <dbReference type="Pfam" id="PF08652"/>
    </source>
</evidence>
<evidence type="ECO:0000256" key="2">
    <source>
        <dbReference type="RuleBase" id="RU367113"/>
    </source>
</evidence>
<evidence type="ECO:0000256" key="3">
    <source>
        <dbReference type="SAM" id="SignalP"/>
    </source>
</evidence>
<dbReference type="GO" id="GO:0046872">
    <property type="term" value="F:metal ion binding"/>
    <property type="evidence" value="ECO:0007669"/>
    <property type="project" value="UniProtKB-KW"/>
</dbReference>
<keyword evidence="2" id="KW-0694">RNA-binding</keyword>
<accession>A0AAV5SUK4</accession>
<evidence type="ECO:0000313" key="6">
    <source>
        <dbReference type="Proteomes" id="UP001432027"/>
    </source>
</evidence>
<dbReference type="Proteomes" id="UP001432027">
    <property type="component" value="Unassembled WGS sequence"/>
</dbReference>
<sequence length="354" mass="41438">ISTVFLHFCSCFLFTMETYAEVYDKPGVSLSKPLRIGEYSCHANFKVDSNASNLRYLIHVDDDFKPNFNLDAGFKNHIAKNLKDNHNDLIQIQKWAISQWDHCYDYNKVFHKAEIVCGRGTLTDIAQTPYQEEDAWRMVAVRHNGITYVSNRRRFTPPESQKDAHCAYWGHKFHKVMTSTSSNLEGVKLGKSDNYEVVDCRETYSAVYRTDIIKPDGDRIKLAYYSKIKAIDEKDNYVDFKTHAGHLSNDFWHKKAWFWWLQCHFASVDRVYTGIRSDIGIVHKIQIVERNFLRLKGGKRCDIVLNFLATVLSEVKKRCEDTLQISYSPETRRVHFSTAKRDTDFLIRDFLKTW</sequence>
<keyword evidence="2" id="KW-0378">Hydrolase</keyword>
<protein>
    <recommendedName>
        <fullName evidence="2">Decapping nuclease</fullName>
        <ecNumber evidence="2">3.6.1.-</ecNumber>
    </recommendedName>
</protein>
<comment type="subcellular location">
    <subcellularLocation>
        <location evidence="2">Nucleus</location>
    </subcellularLocation>
</comment>